<protein>
    <submittedName>
        <fullName evidence="2">Uncharacterized protein</fullName>
    </submittedName>
</protein>
<reference evidence="2 3" key="1">
    <citation type="submission" date="2018-05" db="EMBL/GenBank/DDBJ databases">
        <title>Rhodohalobacter halophilus gen. nov., sp. nov., a moderately halophilic member of the family Balneolaceae.</title>
        <authorList>
            <person name="Liu Z.-W."/>
        </authorList>
    </citation>
    <scope>NUCLEOTIDE SEQUENCE [LARGE SCALE GENOMIC DNA]</scope>
    <source>
        <strain evidence="2 3">8A47</strain>
    </source>
</reference>
<gene>
    <name evidence="2" type="ORF">DDZ15_11945</name>
</gene>
<name>A0A316TQE0_9BACT</name>
<keyword evidence="3" id="KW-1185">Reference proteome</keyword>
<organism evidence="2 3">
    <name type="scientific">Rhodohalobacter mucosus</name>
    <dbReference type="NCBI Taxonomy" id="2079485"/>
    <lineage>
        <taxon>Bacteria</taxon>
        <taxon>Pseudomonadati</taxon>
        <taxon>Balneolota</taxon>
        <taxon>Balneolia</taxon>
        <taxon>Balneolales</taxon>
        <taxon>Balneolaceae</taxon>
        <taxon>Rhodohalobacter</taxon>
    </lineage>
</organism>
<evidence type="ECO:0000313" key="3">
    <source>
        <dbReference type="Proteomes" id="UP000245533"/>
    </source>
</evidence>
<dbReference type="AlphaFoldDB" id="A0A316TQE0"/>
<dbReference type="OrthoDB" id="10004955at2"/>
<dbReference type="EMBL" id="QGGB01000008">
    <property type="protein sequence ID" value="PWN05891.1"/>
    <property type="molecule type" value="Genomic_DNA"/>
</dbReference>
<accession>A0A316TQE0</accession>
<comment type="caution">
    <text evidence="2">The sequence shown here is derived from an EMBL/GenBank/DDBJ whole genome shotgun (WGS) entry which is preliminary data.</text>
</comment>
<feature type="signal peptide" evidence="1">
    <location>
        <begin position="1"/>
        <end position="20"/>
    </location>
</feature>
<sequence length="124" mass="13456">MKYALSAAAIIVLTIITGLADDSETDINHSKESATEVPDTLTVSDYKEQIAAVLPDTTAVPDSLLFKKFTEICNGLGYNMPVLIPDEELTSSMPQIKPDKVDQGIFIPGFQDCLNGLKEGKKRP</sequence>
<keyword evidence="1" id="KW-0732">Signal</keyword>
<evidence type="ECO:0000313" key="2">
    <source>
        <dbReference type="EMBL" id="PWN05891.1"/>
    </source>
</evidence>
<feature type="chain" id="PRO_5016344901" evidence="1">
    <location>
        <begin position="21"/>
        <end position="124"/>
    </location>
</feature>
<proteinExistence type="predicted"/>
<evidence type="ECO:0000256" key="1">
    <source>
        <dbReference type="SAM" id="SignalP"/>
    </source>
</evidence>
<dbReference type="RefSeq" id="WP_109647333.1">
    <property type="nucleotide sequence ID" value="NZ_QGGB01000008.1"/>
</dbReference>
<dbReference type="Proteomes" id="UP000245533">
    <property type="component" value="Unassembled WGS sequence"/>
</dbReference>